<protein>
    <recommendedName>
        <fullName evidence="3">DUF3194 domain-containing protein</fullName>
    </recommendedName>
</protein>
<dbReference type="Gene3D" id="3.30.300.100">
    <property type="entry name" value="MTH677-like"/>
    <property type="match status" value="1"/>
</dbReference>
<comment type="caution">
    <text evidence="1">The sequence shown here is derived from an EMBL/GenBank/DDBJ whole genome shotgun (WGS) entry which is preliminary data.</text>
</comment>
<proteinExistence type="predicted"/>
<name>A0A0V8RTQ5_PYROC</name>
<evidence type="ECO:0008006" key="3">
    <source>
        <dbReference type="Google" id="ProtNLM"/>
    </source>
</evidence>
<evidence type="ECO:0000313" key="1">
    <source>
        <dbReference type="EMBL" id="KSW11445.1"/>
    </source>
</evidence>
<dbReference type="Proteomes" id="UP000053352">
    <property type="component" value="Unassembled WGS sequence"/>
</dbReference>
<dbReference type="RefSeq" id="WP_058370117.1">
    <property type="nucleotide sequence ID" value="NZ_LNTB01000001.1"/>
</dbReference>
<dbReference type="STRING" id="2309.CF15_00895"/>
<reference evidence="1 2" key="1">
    <citation type="submission" date="2015-11" db="EMBL/GenBank/DDBJ databases">
        <title>Genome sequence of Pyrodictium occultum PL-19, a marine hyperthermophilic archaeon isolated from Volcano, Italy.</title>
        <authorList>
            <person name="Utturkar S."/>
            <person name="Huber H."/>
            <person name="Leptihn S."/>
            <person name="Brown S."/>
            <person name="Stetter K.O."/>
            <person name="Podar M."/>
        </authorList>
    </citation>
    <scope>NUCLEOTIDE SEQUENCE [LARGE SCALE GENOMIC DNA]</scope>
    <source>
        <strain evidence="1 2">PL-19</strain>
    </source>
</reference>
<keyword evidence="2" id="KW-1185">Reference proteome</keyword>
<dbReference type="InterPro" id="IPR035954">
    <property type="entry name" value="MTH677-like_sf"/>
</dbReference>
<sequence>MARVVSVGLEKKPLSPEELERLLSGVERVIAEALERRLRRRLDEMDVIVEGELSPNGRSLKVYIDVRVTGRLIAPLSYDEVVAEAIDEAGRWLYEQLRSRAAEGEDEEDAGAG</sequence>
<evidence type="ECO:0000313" key="2">
    <source>
        <dbReference type="Proteomes" id="UP000053352"/>
    </source>
</evidence>
<dbReference type="AlphaFoldDB" id="A0A0V8RTQ5"/>
<accession>A0A0V8RTQ5</accession>
<dbReference type="EMBL" id="LNTB01000001">
    <property type="protein sequence ID" value="KSW11445.1"/>
    <property type="molecule type" value="Genomic_DNA"/>
</dbReference>
<organism evidence="1 2">
    <name type="scientific">Pyrodictium occultum</name>
    <dbReference type="NCBI Taxonomy" id="2309"/>
    <lineage>
        <taxon>Archaea</taxon>
        <taxon>Thermoproteota</taxon>
        <taxon>Thermoprotei</taxon>
        <taxon>Desulfurococcales</taxon>
        <taxon>Pyrodictiaceae</taxon>
        <taxon>Pyrodictium</taxon>
    </lineage>
</organism>
<dbReference type="OrthoDB" id="385444at2157"/>
<gene>
    <name evidence="1" type="ORF">CF15_00895</name>
</gene>